<dbReference type="PIRSF" id="PIRSF037181">
    <property type="entry name" value="DGC"/>
    <property type="match status" value="1"/>
</dbReference>
<reference evidence="1 2" key="1">
    <citation type="submission" date="2018-07" db="EMBL/GenBank/DDBJ databases">
        <title>Venubactetium sediminum gen. nov., sp. nov., isolated from a marine solar saltern.</title>
        <authorList>
            <person name="Wang S."/>
        </authorList>
    </citation>
    <scope>NUCLEOTIDE SEQUENCE [LARGE SCALE GENOMIC DNA]</scope>
    <source>
        <strain evidence="1 2">WD2A32</strain>
    </source>
</reference>
<gene>
    <name evidence="1" type="ORF">DRB17_06785</name>
</gene>
<dbReference type="EMBL" id="QPMH01000004">
    <property type="protein sequence ID" value="RDD62857.1"/>
    <property type="molecule type" value="Genomic_DNA"/>
</dbReference>
<evidence type="ECO:0000313" key="2">
    <source>
        <dbReference type="Proteomes" id="UP000253941"/>
    </source>
</evidence>
<protein>
    <submittedName>
        <fullName evidence="1">Zinc-binding protein</fullName>
    </submittedName>
</protein>
<name>A0A369TFF9_9PROT</name>
<organism evidence="1 2">
    <name type="scientific">Ferruginivarius sediminum</name>
    <dbReference type="NCBI Taxonomy" id="2661937"/>
    <lineage>
        <taxon>Bacteria</taxon>
        <taxon>Pseudomonadati</taxon>
        <taxon>Pseudomonadota</taxon>
        <taxon>Alphaproteobacteria</taxon>
        <taxon>Rhodospirillales</taxon>
        <taxon>Rhodospirillaceae</taxon>
        <taxon>Ferruginivarius</taxon>
    </lineage>
</organism>
<evidence type="ECO:0000313" key="1">
    <source>
        <dbReference type="EMBL" id="RDD62857.1"/>
    </source>
</evidence>
<dbReference type="RefSeq" id="WP_114581432.1">
    <property type="nucleotide sequence ID" value="NZ_QPMH01000004.1"/>
</dbReference>
<comment type="caution">
    <text evidence="1">The sequence shown here is derived from an EMBL/GenBank/DDBJ whole genome shotgun (WGS) entry which is preliminary data.</text>
</comment>
<dbReference type="Proteomes" id="UP000253941">
    <property type="component" value="Unassembled WGS sequence"/>
</dbReference>
<dbReference type="Pfam" id="PF08859">
    <property type="entry name" value="DGC"/>
    <property type="match status" value="1"/>
</dbReference>
<keyword evidence="2" id="KW-1185">Reference proteome</keyword>
<accession>A0A369TFF9</accession>
<dbReference type="InterPro" id="IPR014958">
    <property type="entry name" value="DGC"/>
</dbReference>
<proteinExistence type="predicted"/>
<dbReference type="AlphaFoldDB" id="A0A369TFF9"/>
<sequence>MGTTGKTPPPLVYSCSGCSNAAQMANTVAIWLDRAGTAEMSCIAGVGGDVRSLVRVAQSGRPIVGLDGCRLHCVRSCLQRHGVDPSIHVTLSDLGVRKRYHQDPDPAEARTVFEHVSARLREELGEVEEVSSETA</sequence>